<evidence type="ECO:0000256" key="1">
    <source>
        <dbReference type="SAM" id="SignalP"/>
    </source>
</evidence>
<dbReference type="EMBL" id="JEMB01000704">
    <property type="protein sequence ID" value="KYF94749.1"/>
    <property type="molecule type" value="Genomic_DNA"/>
</dbReference>
<dbReference type="Proteomes" id="UP000075635">
    <property type="component" value="Unassembled WGS sequence"/>
</dbReference>
<dbReference type="Gene3D" id="3.40.50.1820">
    <property type="entry name" value="alpha/beta hydrolase"/>
    <property type="match status" value="1"/>
</dbReference>
<reference evidence="2 3" key="1">
    <citation type="submission" date="2014-02" db="EMBL/GenBank/DDBJ databases">
        <title>The small core and large imbalanced accessory genome model reveals a collaborative survival strategy of Sorangium cellulosum strains in nature.</title>
        <authorList>
            <person name="Han K."/>
            <person name="Peng R."/>
            <person name="Blom J."/>
            <person name="Li Y.-Z."/>
        </authorList>
    </citation>
    <scope>NUCLEOTIDE SEQUENCE [LARGE SCALE GENOMIC DNA]</scope>
    <source>
        <strain evidence="2 3">So0011-07</strain>
    </source>
</reference>
<feature type="chain" id="PRO_5007569168" description="Secreted protein" evidence="1">
    <location>
        <begin position="33"/>
        <end position="446"/>
    </location>
</feature>
<protein>
    <recommendedName>
        <fullName evidence="4">Secreted protein</fullName>
    </recommendedName>
</protein>
<dbReference type="AlphaFoldDB" id="A0A150SQL9"/>
<evidence type="ECO:0000313" key="3">
    <source>
        <dbReference type="Proteomes" id="UP000075635"/>
    </source>
</evidence>
<comment type="caution">
    <text evidence="2">The sequence shown here is derived from an EMBL/GenBank/DDBJ whole genome shotgun (WGS) entry which is preliminary data.</text>
</comment>
<feature type="signal peptide" evidence="1">
    <location>
        <begin position="1"/>
        <end position="32"/>
    </location>
</feature>
<gene>
    <name evidence="2" type="ORF">BE17_08445</name>
</gene>
<name>A0A150SQL9_SORCE</name>
<evidence type="ECO:0000313" key="2">
    <source>
        <dbReference type="EMBL" id="KYF94749.1"/>
    </source>
</evidence>
<organism evidence="2 3">
    <name type="scientific">Sorangium cellulosum</name>
    <name type="common">Polyangium cellulosum</name>
    <dbReference type="NCBI Taxonomy" id="56"/>
    <lineage>
        <taxon>Bacteria</taxon>
        <taxon>Pseudomonadati</taxon>
        <taxon>Myxococcota</taxon>
        <taxon>Polyangia</taxon>
        <taxon>Polyangiales</taxon>
        <taxon>Polyangiaceae</taxon>
        <taxon>Sorangium</taxon>
    </lineage>
</organism>
<dbReference type="SUPFAM" id="SSF53474">
    <property type="entry name" value="alpha/beta-Hydrolases"/>
    <property type="match status" value="1"/>
</dbReference>
<dbReference type="PROSITE" id="PS51257">
    <property type="entry name" value="PROKAR_LIPOPROTEIN"/>
    <property type="match status" value="1"/>
</dbReference>
<proteinExistence type="predicted"/>
<evidence type="ECO:0008006" key="4">
    <source>
        <dbReference type="Google" id="ProtNLM"/>
    </source>
</evidence>
<dbReference type="InterPro" id="IPR029058">
    <property type="entry name" value="AB_hydrolase_fold"/>
</dbReference>
<sequence length="446" mass="47568">MFPARRSCLPLKDGWFGLALALAGALGFTGCAAEDPREAEAIGADSSEIETIGVAREHVAGDVYHYSFTLRVGHTPNARVRLHRVVREVAPWWPRPAASAVMLLHGDFATFTTSFAPGTTGATAPPHGGLAVYLAAQGVDVWGFDRRWTLAPADGADLSDFAAMGYAQELDDVERALAFARGTRAATGSGHGKLVLGGFSRGGHLAYVYAGRESQRAPGKRHVRGLVPIDIYARIAPEDEAFRQNACASSAWDQAALQQGVVDSDNGFQITVGSLAASDPGGASPYYADFTNRDVMLAFIAQTYLFFQPTPVYHLGGGALVDGFPTALRWSAEPVIDSWLAGAPFHQALAETADTDALWCGDAPLPLDDHLEDVQVPLFYLGAAGGFGDHGLYTTTLVASTDVTTHVVRRLAPAREDEDFGHGDLLYAADAVDQAWAPLAQWLLHH</sequence>
<accession>A0A150SQL9</accession>
<keyword evidence="1" id="KW-0732">Signal</keyword>